<dbReference type="InterPro" id="IPR008928">
    <property type="entry name" value="6-hairpin_glycosidase_sf"/>
</dbReference>
<keyword evidence="10" id="KW-1185">Reference proteome</keyword>
<evidence type="ECO:0000259" key="5">
    <source>
        <dbReference type="Pfam" id="PF05592"/>
    </source>
</evidence>
<dbReference type="Pfam" id="PF17389">
    <property type="entry name" value="Bac_rhamnosid6H"/>
    <property type="match status" value="1"/>
</dbReference>
<evidence type="ECO:0000259" key="7">
    <source>
        <dbReference type="Pfam" id="PF17389"/>
    </source>
</evidence>
<evidence type="ECO:0000256" key="3">
    <source>
        <dbReference type="ARBA" id="ARBA00022801"/>
    </source>
</evidence>
<sequence length="780" mass="88003">MLKRFFSTLTVVSCIGVGQAFATVISDKIHAMDFSNAKWIAMDPDSTILFPHIHLLNAKSQEARSLKVYAMPTFYKSFNIDGKVRKARAYICGMGQYELFINKDKVGEYFLTPGWTKYDKEMLYNEFDVTDLLRKTAKKHVDIKVMLGGGMYDIPIKGYHKMAGSCGAPKLLFCLHIEYKDGKTRTIVSDESWTAEESPVRYSSIYAGEWHDAGFNGKKEPVVVTKPKWPAASLIKQQAGTFVKVNMELPFQKLSSGLYDMRQNCSGIVRIKVKGEKGRSIVLRPAEILKNGSIYQKCMPQYEWKYTLKGDKGGETWQPQFSYTGFRYVEVEAEEGVELMELTGLHTTTDAPEVGTFECSDTLFNKIHTLIDWAVRSNIVSITTDCPTREKLGWQEQNHLMAYSMMYRYDMHALMNKIADDMAASQHANGAIPTIAPEYTMFEPGSGFEDTPEWGASFILCPWYTYLWYGDDSAIRKHYVRMKKYINYLVGRSENGILSYGLGDWFDMGPNRPGKAQLTSVALSATAMFYYELTVMEKVAFHLGKDVDRRYFSGLADDVKKVFNEKFYTGPDKVYENGSQTGLAMVLYTGLVTDSTRLQTLDALVRDIESRDYALTAGDVGFRYVVQALQQNGRSDVIYKMNVNDKVPGYAYQMKKGATSLTESWQAYDNVSNNHLMLGHLMEWLYSGLGGIMFKEPANDLGKESAWKHIVIAPQMVGDITWAKTSLNTPNGKVSCHWTRNTANTGGKIDVCIPDNSDAEIHLPDGRIVLVKPGSHSFSF</sequence>
<dbReference type="Gene3D" id="2.60.420.10">
    <property type="entry name" value="Maltose phosphorylase, domain 3"/>
    <property type="match status" value="1"/>
</dbReference>
<feature type="domain" description="Alpha-L-rhamnosidase concanavalin-like" evidence="5">
    <location>
        <begin position="258"/>
        <end position="334"/>
    </location>
</feature>
<evidence type="ECO:0000313" key="10">
    <source>
        <dbReference type="Proteomes" id="UP000714420"/>
    </source>
</evidence>
<evidence type="ECO:0000256" key="2">
    <source>
        <dbReference type="ARBA" id="ARBA00012652"/>
    </source>
</evidence>
<dbReference type="InterPro" id="IPR016007">
    <property type="entry name" value="Alpha_rhamnosid"/>
</dbReference>
<dbReference type="SUPFAM" id="SSF48208">
    <property type="entry name" value="Six-hairpin glycosidases"/>
    <property type="match status" value="1"/>
</dbReference>
<dbReference type="InterPro" id="IPR035396">
    <property type="entry name" value="Bac_rhamnosid6H"/>
</dbReference>
<dbReference type="PANTHER" id="PTHR33307">
    <property type="entry name" value="ALPHA-RHAMNOSIDASE (EUROFUNG)"/>
    <property type="match status" value="1"/>
</dbReference>
<dbReference type="RefSeq" id="WP_172273619.1">
    <property type="nucleotide sequence ID" value="NZ_CASHBK010000002.1"/>
</dbReference>
<feature type="signal peptide" evidence="4">
    <location>
        <begin position="1"/>
        <end position="22"/>
    </location>
</feature>
<dbReference type="Proteomes" id="UP000714420">
    <property type="component" value="Unassembled WGS sequence"/>
</dbReference>
<dbReference type="InterPro" id="IPR008902">
    <property type="entry name" value="Rhamnosid_concanavalin"/>
</dbReference>
<evidence type="ECO:0000259" key="8">
    <source>
        <dbReference type="Pfam" id="PF17390"/>
    </source>
</evidence>
<proteinExistence type="predicted"/>
<reference evidence="9 10" key="1">
    <citation type="submission" date="2020-05" db="EMBL/GenBank/DDBJ databases">
        <title>Distinct polysaccharide utilization as determinants for interspecies competition between intestinal Prevotella spp.</title>
        <authorList>
            <person name="Galvez E.J.C."/>
            <person name="Iljazovic A."/>
            <person name="Strowig T."/>
        </authorList>
    </citation>
    <scope>NUCLEOTIDE SEQUENCE [LARGE SCALE GENOMIC DNA]</scope>
    <source>
        <strain evidence="9 10">PMUR</strain>
    </source>
</reference>
<keyword evidence="4" id="KW-0732">Signal</keyword>
<name>A0ABX2AL53_9BACT</name>
<feature type="chain" id="PRO_5045342866" description="alpha-L-rhamnosidase" evidence="4">
    <location>
        <begin position="23"/>
        <end position="780"/>
    </location>
</feature>
<feature type="domain" description="Alpha-L-rhamnosidase six-hairpin glycosidase" evidence="7">
    <location>
        <begin position="353"/>
        <end position="687"/>
    </location>
</feature>
<evidence type="ECO:0000256" key="1">
    <source>
        <dbReference type="ARBA" id="ARBA00001445"/>
    </source>
</evidence>
<accession>A0ABX2AL53</accession>
<evidence type="ECO:0000256" key="4">
    <source>
        <dbReference type="SAM" id="SignalP"/>
    </source>
</evidence>
<dbReference type="Pfam" id="PF08531">
    <property type="entry name" value="Bac_rhamnosid_N"/>
    <property type="match status" value="1"/>
</dbReference>
<protein>
    <recommendedName>
        <fullName evidence="2">alpha-L-rhamnosidase</fullName>
        <ecNumber evidence="2">3.2.1.40</ecNumber>
    </recommendedName>
</protein>
<dbReference type="EMBL" id="JABKKF010000002">
    <property type="protein sequence ID" value="NPD91322.1"/>
    <property type="molecule type" value="Genomic_DNA"/>
</dbReference>
<organism evidence="9 10">
    <name type="scientific">Xylanibacter muris</name>
    <dbReference type="NCBI Taxonomy" id="2736290"/>
    <lineage>
        <taxon>Bacteria</taxon>
        <taxon>Pseudomonadati</taxon>
        <taxon>Bacteroidota</taxon>
        <taxon>Bacteroidia</taxon>
        <taxon>Bacteroidales</taxon>
        <taxon>Prevotellaceae</taxon>
        <taxon>Xylanibacter</taxon>
    </lineage>
</organism>
<dbReference type="GO" id="GO:0016787">
    <property type="term" value="F:hydrolase activity"/>
    <property type="evidence" value="ECO:0007669"/>
    <property type="project" value="UniProtKB-KW"/>
</dbReference>
<dbReference type="Gene3D" id="1.50.10.10">
    <property type="match status" value="1"/>
</dbReference>
<comment type="caution">
    <text evidence="9">The sequence shown here is derived from an EMBL/GenBank/DDBJ whole genome shotgun (WGS) entry which is preliminary data.</text>
</comment>
<comment type="catalytic activity">
    <reaction evidence="1">
        <text>Hydrolysis of terminal non-reducing alpha-L-rhamnose residues in alpha-L-rhamnosides.</text>
        <dbReference type="EC" id="3.2.1.40"/>
    </reaction>
</comment>
<dbReference type="InterPro" id="IPR013737">
    <property type="entry name" value="Bac_rhamnosid_N"/>
</dbReference>
<dbReference type="InterPro" id="IPR035398">
    <property type="entry name" value="Bac_rhamnosid_C"/>
</dbReference>
<evidence type="ECO:0000313" key="9">
    <source>
        <dbReference type="EMBL" id="NPD91322.1"/>
    </source>
</evidence>
<dbReference type="Pfam" id="PF05592">
    <property type="entry name" value="Bac_rhamnosid"/>
    <property type="match status" value="1"/>
</dbReference>
<evidence type="ECO:0000259" key="6">
    <source>
        <dbReference type="Pfam" id="PF08531"/>
    </source>
</evidence>
<dbReference type="Gene3D" id="2.60.120.260">
    <property type="entry name" value="Galactose-binding domain-like"/>
    <property type="match status" value="2"/>
</dbReference>
<keyword evidence="3 9" id="KW-0378">Hydrolase</keyword>
<dbReference type="EC" id="3.2.1.40" evidence="2"/>
<dbReference type="Pfam" id="PF17390">
    <property type="entry name" value="Bac_rhamnosid_C"/>
    <property type="match status" value="1"/>
</dbReference>
<gene>
    <name evidence="9" type="ORF">HPS56_02985</name>
</gene>
<feature type="domain" description="Alpha-L-rhamnosidase C-terminal" evidence="8">
    <location>
        <begin position="704"/>
        <end position="770"/>
    </location>
</feature>
<dbReference type="PANTHER" id="PTHR33307:SF11">
    <property type="entry name" value="ALPHA-L-RHAMNOSIDASE"/>
    <property type="match status" value="1"/>
</dbReference>
<dbReference type="InterPro" id="IPR012341">
    <property type="entry name" value="6hp_glycosidase-like_sf"/>
</dbReference>
<feature type="domain" description="Bacterial alpha-L-rhamnosidase N-terminal" evidence="6">
    <location>
        <begin position="83"/>
        <end position="215"/>
    </location>
</feature>